<evidence type="ECO:0000256" key="5">
    <source>
        <dbReference type="ARBA" id="ARBA00022801"/>
    </source>
</evidence>
<dbReference type="GO" id="GO:0043139">
    <property type="term" value="F:5'-3' DNA helicase activity"/>
    <property type="evidence" value="ECO:0007669"/>
    <property type="project" value="UniProtKB-EC"/>
</dbReference>
<evidence type="ECO:0000313" key="14">
    <source>
        <dbReference type="EMBL" id="EGF58491.1"/>
    </source>
</evidence>
<dbReference type="GO" id="GO:0005524">
    <property type="term" value="F:ATP binding"/>
    <property type="evidence" value="ECO:0007669"/>
    <property type="project" value="UniProtKB-UniRule"/>
</dbReference>
<comment type="similarity">
    <text evidence="1 12">Belongs to the helicase family. DnaB subfamily.</text>
</comment>
<dbReference type="STRING" id="763034.HMPREF9446_01293"/>
<dbReference type="GO" id="GO:0016887">
    <property type="term" value="F:ATP hydrolysis activity"/>
    <property type="evidence" value="ECO:0007669"/>
    <property type="project" value="RHEA"/>
</dbReference>
<comment type="catalytic activity">
    <reaction evidence="10 12">
        <text>ATP + H2O = ADP + phosphate + H(+)</text>
        <dbReference type="Rhea" id="RHEA:13065"/>
        <dbReference type="ChEBI" id="CHEBI:15377"/>
        <dbReference type="ChEBI" id="CHEBI:15378"/>
        <dbReference type="ChEBI" id="CHEBI:30616"/>
        <dbReference type="ChEBI" id="CHEBI:43474"/>
        <dbReference type="ChEBI" id="CHEBI:456216"/>
        <dbReference type="EC" id="5.6.2.3"/>
    </reaction>
</comment>
<dbReference type="Pfam" id="PF00772">
    <property type="entry name" value="DnaB"/>
    <property type="match status" value="1"/>
</dbReference>
<evidence type="ECO:0000256" key="7">
    <source>
        <dbReference type="ARBA" id="ARBA00022840"/>
    </source>
</evidence>
<dbReference type="InterPro" id="IPR036185">
    <property type="entry name" value="DNA_heli_DnaB-like_N_sf"/>
</dbReference>
<dbReference type="GO" id="GO:0005829">
    <property type="term" value="C:cytosol"/>
    <property type="evidence" value="ECO:0007669"/>
    <property type="project" value="TreeGrafter"/>
</dbReference>
<dbReference type="InterPro" id="IPR007692">
    <property type="entry name" value="DNA_helicase_DnaB"/>
</dbReference>
<dbReference type="EC" id="5.6.2.3" evidence="11 12"/>
<evidence type="ECO:0000256" key="12">
    <source>
        <dbReference type="RuleBase" id="RU362085"/>
    </source>
</evidence>
<evidence type="ECO:0000259" key="13">
    <source>
        <dbReference type="PROSITE" id="PS51199"/>
    </source>
</evidence>
<keyword evidence="9" id="KW-0413">Isomerase</keyword>
<dbReference type="SUPFAM" id="SSF52540">
    <property type="entry name" value="P-loop containing nucleoside triphosphate hydrolases"/>
    <property type="match status" value="1"/>
</dbReference>
<comment type="caution">
    <text evidence="14">The sequence shown here is derived from an EMBL/GenBank/DDBJ whole genome shotgun (WGS) entry which is preliminary data.</text>
</comment>
<keyword evidence="8 12" id="KW-0238">DNA-binding</keyword>
<keyword evidence="5 12" id="KW-0378">Hydrolase</keyword>
<evidence type="ECO:0000256" key="9">
    <source>
        <dbReference type="ARBA" id="ARBA00023235"/>
    </source>
</evidence>
<dbReference type="GO" id="GO:0003677">
    <property type="term" value="F:DNA binding"/>
    <property type="evidence" value="ECO:0007669"/>
    <property type="project" value="UniProtKB-UniRule"/>
</dbReference>
<keyword evidence="2 12" id="KW-0639">Primosome</keyword>
<proteinExistence type="inferred from homology"/>
<dbReference type="AlphaFoldDB" id="F3PRE3"/>
<dbReference type="EMBL" id="AFBN01000022">
    <property type="protein sequence ID" value="EGF58491.1"/>
    <property type="molecule type" value="Genomic_DNA"/>
</dbReference>
<dbReference type="Proteomes" id="UP000003416">
    <property type="component" value="Unassembled WGS sequence"/>
</dbReference>
<dbReference type="eggNOG" id="COG0305">
    <property type="taxonomic scope" value="Bacteria"/>
</dbReference>
<dbReference type="PROSITE" id="PS51199">
    <property type="entry name" value="SF4_HELICASE"/>
    <property type="match status" value="1"/>
</dbReference>
<name>F3PRE3_9BACE</name>
<reference evidence="14 15" key="1">
    <citation type="submission" date="2011-02" db="EMBL/GenBank/DDBJ databases">
        <authorList>
            <person name="Weinstock G."/>
            <person name="Sodergren E."/>
            <person name="Clifton S."/>
            <person name="Fulton L."/>
            <person name="Fulton B."/>
            <person name="Courtney L."/>
            <person name="Fronick C."/>
            <person name="Harrison M."/>
            <person name="Strong C."/>
            <person name="Farmer C."/>
            <person name="Delahaunty K."/>
            <person name="Markovic C."/>
            <person name="Hall O."/>
            <person name="Minx P."/>
            <person name="Tomlinson C."/>
            <person name="Mitreva M."/>
            <person name="Hou S."/>
            <person name="Chen J."/>
            <person name="Wollam A."/>
            <person name="Pepin K.H."/>
            <person name="Johnson M."/>
            <person name="Bhonagiri V."/>
            <person name="Zhang X."/>
            <person name="Suruliraj S."/>
            <person name="Warren W."/>
            <person name="Chinwalla A."/>
            <person name="Mardis E.R."/>
            <person name="Wilson R.K."/>
        </authorList>
    </citation>
    <scope>NUCLEOTIDE SEQUENCE [LARGE SCALE GENOMIC DNA]</scope>
    <source>
        <strain evidence="14 15">YIT 12057</strain>
    </source>
</reference>
<dbReference type="PANTHER" id="PTHR30153">
    <property type="entry name" value="REPLICATIVE DNA HELICASE DNAB"/>
    <property type="match status" value="1"/>
</dbReference>
<dbReference type="Pfam" id="PF03796">
    <property type="entry name" value="DnaB_C"/>
    <property type="match status" value="1"/>
</dbReference>
<dbReference type="SUPFAM" id="SSF48024">
    <property type="entry name" value="N-terminal domain of DnaB helicase"/>
    <property type="match status" value="1"/>
</dbReference>
<dbReference type="CDD" id="cd00984">
    <property type="entry name" value="DnaB_C"/>
    <property type="match status" value="1"/>
</dbReference>
<evidence type="ECO:0000256" key="6">
    <source>
        <dbReference type="ARBA" id="ARBA00022806"/>
    </source>
</evidence>
<organism evidence="14 15">
    <name type="scientific">Bacteroides fluxus YIT 12057</name>
    <dbReference type="NCBI Taxonomy" id="763034"/>
    <lineage>
        <taxon>Bacteria</taxon>
        <taxon>Pseudomonadati</taxon>
        <taxon>Bacteroidota</taxon>
        <taxon>Bacteroidia</taxon>
        <taxon>Bacteroidales</taxon>
        <taxon>Bacteroidaceae</taxon>
        <taxon>Bacteroides</taxon>
    </lineage>
</organism>
<dbReference type="GO" id="GO:0006269">
    <property type="term" value="P:DNA replication, synthesis of primer"/>
    <property type="evidence" value="ECO:0007669"/>
    <property type="project" value="UniProtKB-UniRule"/>
</dbReference>
<dbReference type="Gene3D" id="3.40.50.300">
    <property type="entry name" value="P-loop containing nucleotide triphosphate hydrolases"/>
    <property type="match status" value="1"/>
</dbReference>
<feature type="domain" description="SF4 helicase" evidence="13">
    <location>
        <begin position="180"/>
        <end position="453"/>
    </location>
</feature>
<dbReference type="GO" id="GO:1990077">
    <property type="term" value="C:primosome complex"/>
    <property type="evidence" value="ECO:0007669"/>
    <property type="project" value="UniProtKB-UniRule"/>
</dbReference>
<gene>
    <name evidence="14" type="ORF">HMPREF9446_01293</name>
</gene>
<sequence length="461" mass="51298">MNMMTDTPNSHDGELEEVILGACLIERASMPLIADKVRPEMFYDERHGEIFAALLSMHREGKSIDIITVKNELAVRGKLDFVGGPCRLASISSRVASSAHLEYHALILRQLYTRREMRLGFQRLLACSADESMDLDDIMVEAHRLLERLESECGAGDHLRSMDRLMEDTVAEVEARAAAGKEGVTGIPTGFADLDALTAGWQRGDLNILAARPSVGKTAFALHLAQAAAMAGRHVVVYSLEMQGERLGDRWLLASTPDVDARHLRNGQLTPGELQQVHEASGVLSRLPIHVDDHPVTSMDRVRSSARLLQSKGKCDMVILDYLQLCNMKSDQKNRNREQEVAQASRKAKLLAKELNIPVLLLSQLNRESDGRSDHRPGLSDLRESGAIEQDADMVMLLYRPALYGRATDKKSTYPADGLGVVIIAKHRNGETGEVYFHHNASMTKMEDYVPPMEWLMRNSR</sequence>
<comment type="function">
    <text evidence="12">The main replicative DNA helicase, it participates in initiation and elongation during chromosome replication. Travels ahead of the DNA replisome, separating dsDNA into templates for DNA synthesis. A processive ATP-dependent 5'-3' DNA helicase it has DNA-dependent ATPase activity.</text>
</comment>
<evidence type="ECO:0000256" key="4">
    <source>
        <dbReference type="ARBA" id="ARBA00022741"/>
    </source>
</evidence>
<dbReference type="Gene3D" id="1.10.860.10">
    <property type="entry name" value="DNAb Helicase, Chain A"/>
    <property type="match status" value="1"/>
</dbReference>
<evidence type="ECO:0000256" key="11">
    <source>
        <dbReference type="NCBIfam" id="TIGR00665"/>
    </source>
</evidence>
<dbReference type="PANTHER" id="PTHR30153:SF2">
    <property type="entry name" value="REPLICATIVE DNA HELICASE"/>
    <property type="match status" value="1"/>
</dbReference>
<evidence type="ECO:0000256" key="1">
    <source>
        <dbReference type="ARBA" id="ARBA00008428"/>
    </source>
</evidence>
<evidence type="ECO:0000313" key="15">
    <source>
        <dbReference type="Proteomes" id="UP000003416"/>
    </source>
</evidence>
<keyword evidence="7 12" id="KW-0067">ATP-binding</keyword>
<dbReference type="HOGENOM" id="CLU_005373_0_0_10"/>
<keyword evidence="4 12" id="KW-0547">Nucleotide-binding</keyword>
<dbReference type="InterPro" id="IPR027417">
    <property type="entry name" value="P-loop_NTPase"/>
</dbReference>
<accession>F3PRE3</accession>
<keyword evidence="6 12" id="KW-0347">Helicase</keyword>
<keyword evidence="3 12" id="KW-0235">DNA replication</keyword>
<protein>
    <recommendedName>
        <fullName evidence="11 12">Replicative DNA helicase</fullName>
        <ecNumber evidence="11 12">5.6.2.3</ecNumber>
    </recommendedName>
</protein>
<dbReference type="NCBIfam" id="TIGR00665">
    <property type="entry name" value="DnaB"/>
    <property type="match status" value="1"/>
</dbReference>
<dbReference type="InterPro" id="IPR007693">
    <property type="entry name" value="DNA_helicase_DnaB-like_N"/>
</dbReference>
<dbReference type="InterPro" id="IPR016136">
    <property type="entry name" value="DNA_helicase_N/primase_C"/>
</dbReference>
<evidence type="ECO:0000256" key="3">
    <source>
        <dbReference type="ARBA" id="ARBA00022705"/>
    </source>
</evidence>
<evidence type="ECO:0000256" key="8">
    <source>
        <dbReference type="ARBA" id="ARBA00023125"/>
    </source>
</evidence>
<dbReference type="InterPro" id="IPR007694">
    <property type="entry name" value="DNA_helicase_DnaB-like_C"/>
</dbReference>
<evidence type="ECO:0000256" key="10">
    <source>
        <dbReference type="ARBA" id="ARBA00048954"/>
    </source>
</evidence>
<keyword evidence="15" id="KW-1185">Reference proteome</keyword>
<evidence type="ECO:0000256" key="2">
    <source>
        <dbReference type="ARBA" id="ARBA00022515"/>
    </source>
</evidence>